<keyword evidence="1" id="KW-1133">Transmembrane helix</keyword>
<feature type="transmembrane region" description="Helical" evidence="1">
    <location>
        <begin position="24"/>
        <end position="47"/>
    </location>
</feature>
<dbReference type="RefSeq" id="WP_157677106.1">
    <property type="nucleotide sequence ID" value="NZ_LT629688.1"/>
</dbReference>
<evidence type="ECO:0000256" key="1">
    <source>
        <dbReference type="SAM" id="Phobius"/>
    </source>
</evidence>
<reference evidence="2 3" key="1">
    <citation type="submission" date="2016-10" db="EMBL/GenBank/DDBJ databases">
        <authorList>
            <person name="de Groot N.N."/>
        </authorList>
    </citation>
    <scope>NUCLEOTIDE SEQUENCE [LARGE SCALE GENOMIC DNA]</scope>
    <source>
        <strain evidence="2 3">MON 2.2</strain>
    </source>
</reference>
<accession>A0A1G6ZX14</accession>
<keyword evidence="1" id="KW-0812">Transmembrane</keyword>
<name>A0A1G6ZX14_9ACTN</name>
<evidence type="ECO:0000313" key="3">
    <source>
        <dbReference type="Proteomes" id="UP000198546"/>
    </source>
</evidence>
<dbReference type="STRING" id="675864.SAMN04489747_2430"/>
<keyword evidence="3" id="KW-1185">Reference proteome</keyword>
<dbReference type="AlphaFoldDB" id="A0A1G6ZX14"/>
<gene>
    <name evidence="2" type="ORF">SAMN04489747_2430</name>
</gene>
<dbReference type="Proteomes" id="UP000198546">
    <property type="component" value="Chromosome i"/>
</dbReference>
<keyword evidence="1" id="KW-0472">Membrane</keyword>
<sequence length="52" mass="5366">MLSPHAGLSAGPAVMALGRHRRRWLVVTAVTFLVVALLSSAATWLPLVGSAG</sequence>
<evidence type="ECO:0000313" key="2">
    <source>
        <dbReference type="EMBL" id="SDE07070.1"/>
    </source>
</evidence>
<proteinExistence type="predicted"/>
<organism evidence="2 3">
    <name type="scientific">Auraticoccus monumenti</name>
    <dbReference type="NCBI Taxonomy" id="675864"/>
    <lineage>
        <taxon>Bacteria</taxon>
        <taxon>Bacillati</taxon>
        <taxon>Actinomycetota</taxon>
        <taxon>Actinomycetes</taxon>
        <taxon>Propionibacteriales</taxon>
        <taxon>Propionibacteriaceae</taxon>
        <taxon>Auraticoccus</taxon>
    </lineage>
</organism>
<protein>
    <submittedName>
        <fullName evidence="2">Uncharacterized protein</fullName>
    </submittedName>
</protein>
<dbReference type="EMBL" id="LT629688">
    <property type="protein sequence ID" value="SDE07070.1"/>
    <property type="molecule type" value="Genomic_DNA"/>
</dbReference>